<dbReference type="EMBL" id="CP120678">
    <property type="protein sequence ID" value="WIW69979.1"/>
    <property type="molecule type" value="Genomic_DNA"/>
</dbReference>
<evidence type="ECO:0000256" key="5">
    <source>
        <dbReference type="ARBA" id="ARBA00022553"/>
    </source>
</evidence>
<dbReference type="Pfam" id="PF00512">
    <property type="entry name" value="HisKA"/>
    <property type="match status" value="1"/>
</dbReference>
<dbReference type="InterPro" id="IPR005467">
    <property type="entry name" value="His_kinase_dom"/>
</dbReference>
<keyword evidence="12" id="KW-0902">Two-component regulatory system</keyword>
<dbReference type="KEGG" id="sgbi:P3F81_08665"/>
<accession>A0A9Y2EUY0</accession>
<dbReference type="InterPro" id="IPR003660">
    <property type="entry name" value="HAMP_dom"/>
</dbReference>
<feature type="transmembrane region" description="Helical" evidence="14">
    <location>
        <begin position="180"/>
        <end position="199"/>
    </location>
</feature>
<dbReference type="InterPro" id="IPR036097">
    <property type="entry name" value="HisK_dim/P_sf"/>
</dbReference>
<keyword evidence="8" id="KW-0547">Nucleotide-binding</keyword>
<dbReference type="CDD" id="cd00075">
    <property type="entry name" value="HATPase"/>
    <property type="match status" value="1"/>
</dbReference>
<dbReference type="Gene3D" id="3.30.565.10">
    <property type="entry name" value="Histidine kinase-like ATPase, C-terminal domain"/>
    <property type="match status" value="1"/>
</dbReference>
<dbReference type="InterPro" id="IPR050398">
    <property type="entry name" value="HssS/ArlS-like"/>
</dbReference>
<keyword evidence="4" id="KW-1003">Cell membrane</keyword>
<evidence type="ECO:0000256" key="10">
    <source>
        <dbReference type="ARBA" id="ARBA00022840"/>
    </source>
</evidence>
<dbReference type="Proteomes" id="UP001243623">
    <property type="component" value="Chromosome"/>
</dbReference>
<dbReference type="SMART" id="SM00387">
    <property type="entry name" value="HATPase_c"/>
    <property type="match status" value="1"/>
</dbReference>
<dbReference type="Pfam" id="PF02518">
    <property type="entry name" value="HATPase_c"/>
    <property type="match status" value="1"/>
</dbReference>
<dbReference type="RefSeq" id="WP_147670548.1">
    <property type="nucleotide sequence ID" value="NZ_CP120678.1"/>
</dbReference>
<keyword evidence="9 17" id="KW-0418">Kinase</keyword>
<evidence type="ECO:0000256" key="7">
    <source>
        <dbReference type="ARBA" id="ARBA00022692"/>
    </source>
</evidence>
<dbReference type="GO" id="GO:0000155">
    <property type="term" value="F:phosphorelay sensor kinase activity"/>
    <property type="evidence" value="ECO:0007669"/>
    <property type="project" value="InterPro"/>
</dbReference>
<evidence type="ECO:0000259" key="16">
    <source>
        <dbReference type="PROSITE" id="PS50885"/>
    </source>
</evidence>
<evidence type="ECO:0000313" key="17">
    <source>
        <dbReference type="EMBL" id="WIW69979.1"/>
    </source>
</evidence>
<feature type="domain" description="HAMP" evidence="16">
    <location>
        <begin position="201"/>
        <end position="253"/>
    </location>
</feature>
<evidence type="ECO:0000256" key="4">
    <source>
        <dbReference type="ARBA" id="ARBA00022475"/>
    </source>
</evidence>
<evidence type="ECO:0000256" key="9">
    <source>
        <dbReference type="ARBA" id="ARBA00022777"/>
    </source>
</evidence>
<dbReference type="CDD" id="cd00082">
    <property type="entry name" value="HisKA"/>
    <property type="match status" value="1"/>
</dbReference>
<dbReference type="InterPro" id="IPR004358">
    <property type="entry name" value="Sig_transdc_His_kin-like_C"/>
</dbReference>
<dbReference type="Gene3D" id="1.10.287.130">
    <property type="match status" value="1"/>
</dbReference>
<dbReference type="GO" id="GO:0005886">
    <property type="term" value="C:plasma membrane"/>
    <property type="evidence" value="ECO:0007669"/>
    <property type="project" value="UniProtKB-SubCell"/>
</dbReference>
<dbReference type="FunFam" id="3.30.565.10:FF:000006">
    <property type="entry name" value="Sensor histidine kinase WalK"/>
    <property type="match status" value="1"/>
</dbReference>
<dbReference type="GO" id="GO:0005524">
    <property type="term" value="F:ATP binding"/>
    <property type="evidence" value="ECO:0007669"/>
    <property type="project" value="UniProtKB-KW"/>
</dbReference>
<keyword evidence="11 14" id="KW-1133">Transmembrane helix</keyword>
<dbReference type="PANTHER" id="PTHR45528">
    <property type="entry name" value="SENSOR HISTIDINE KINASE CPXA"/>
    <property type="match status" value="1"/>
</dbReference>
<evidence type="ECO:0000256" key="14">
    <source>
        <dbReference type="SAM" id="Phobius"/>
    </source>
</evidence>
<evidence type="ECO:0000256" key="3">
    <source>
        <dbReference type="ARBA" id="ARBA00012438"/>
    </source>
</evidence>
<reference evidence="17" key="1">
    <citation type="submission" date="2023-03" db="EMBL/GenBank/DDBJ databases">
        <title>Selenobaculum gbiensis gen. nov. sp. nov., a new bacterium isolated from the gut microbiota of IBD patient.</title>
        <authorList>
            <person name="Yeo S."/>
            <person name="Park H."/>
            <person name="Huh C.S."/>
        </authorList>
    </citation>
    <scope>NUCLEOTIDE SEQUENCE</scope>
    <source>
        <strain evidence="17">ICN-92133</strain>
    </source>
</reference>
<feature type="transmembrane region" description="Helical" evidence="14">
    <location>
        <begin position="12"/>
        <end position="37"/>
    </location>
</feature>
<evidence type="ECO:0000256" key="1">
    <source>
        <dbReference type="ARBA" id="ARBA00000085"/>
    </source>
</evidence>
<dbReference type="SMART" id="SM00304">
    <property type="entry name" value="HAMP"/>
    <property type="match status" value="1"/>
</dbReference>
<keyword evidence="6" id="KW-0808">Transferase</keyword>
<keyword evidence="10" id="KW-0067">ATP-binding</keyword>
<dbReference type="FunFam" id="1.10.287.130:FF:000001">
    <property type="entry name" value="Two-component sensor histidine kinase"/>
    <property type="match status" value="1"/>
</dbReference>
<comment type="catalytic activity">
    <reaction evidence="1">
        <text>ATP + protein L-histidine = ADP + protein N-phospho-L-histidine.</text>
        <dbReference type="EC" id="2.7.13.3"/>
    </reaction>
</comment>
<keyword evidence="18" id="KW-1185">Reference proteome</keyword>
<dbReference type="InterPro" id="IPR003594">
    <property type="entry name" value="HATPase_dom"/>
</dbReference>
<protein>
    <recommendedName>
        <fullName evidence="3">histidine kinase</fullName>
        <ecNumber evidence="3">2.7.13.3</ecNumber>
    </recommendedName>
</protein>
<feature type="domain" description="Histidine kinase" evidence="15">
    <location>
        <begin position="261"/>
        <end position="479"/>
    </location>
</feature>
<gene>
    <name evidence="17" type="ORF">P3F81_08665</name>
</gene>
<name>A0A9Y2EUY0_9FIRM</name>
<dbReference type="PANTHER" id="PTHR45528:SF1">
    <property type="entry name" value="SENSOR HISTIDINE KINASE CPXA"/>
    <property type="match status" value="1"/>
</dbReference>
<dbReference type="AlphaFoldDB" id="A0A9Y2EUY0"/>
<dbReference type="SUPFAM" id="SSF158472">
    <property type="entry name" value="HAMP domain-like"/>
    <property type="match status" value="1"/>
</dbReference>
<dbReference type="SMART" id="SM00388">
    <property type="entry name" value="HisKA"/>
    <property type="match status" value="1"/>
</dbReference>
<evidence type="ECO:0000256" key="13">
    <source>
        <dbReference type="ARBA" id="ARBA00023136"/>
    </source>
</evidence>
<comment type="subcellular location">
    <subcellularLocation>
        <location evidence="2">Cell membrane</location>
        <topology evidence="2">Multi-pass membrane protein</topology>
    </subcellularLocation>
</comment>
<dbReference type="CDD" id="cd06225">
    <property type="entry name" value="HAMP"/>
    <property type="match status" value="1"/>
</dbReference>
<dbReference type="EC" id="2.7.13.3" evidence="3"/>
<dbReference type="Pfam" id="PF00672">
    <property type="entry name" value="HAMP"/>
    <property type="match status" value="1"/>
</dbReference>
<evidence type="ECO:0000259" key="15">
    <source>
        <dbReference type="PROSITE" id="PS50109"/>
    </source>
</evidence>
<dbReference type="InterPro" id="IPR036890">
    <property type="entry name" value="HATPase_C_sf"/>
</dbReference>
<keyword evidence="5" id="KW-0597">Phosphoprotein</keyword>
<evidence type="ECO:0000256" key="6">
    <source>
        <dbReference type="ARBA" id="ARBA00022679"/>
    </source>
</evidence>
<evidence type="ECO:0000256" key="2">
    <source>
        <dbReference type="ARBA" id="ARBA00004651"/>
    </source>
</evidence>
<dbReference type="Gene3D" id="6.10.340.10">
    <property type="match status" value="1"/>
</dbReference>
<evidence type="ECO:0000256" key="12">
    <source>
        <dbReference type="ARBA" id="ARBA00023012"/>
    </source>
</evidence>
<dbReference type="SUPFAM" id="SSF47384">
    <property type="entry name" value="Homodimeric domain of signal transducing histidine kinase"/>
    <property type="match status" value="1"/>
</dbReference>
<proteinExistence type="predicted"/>
<keyword evidence="7 14" id="KW-0812">Transmembrane</keyword>
<dbReference type="InterPro" id="IPR003661">
    <property type="entry name" value="HisK_dim/P_dom"/>
</dbReference>
<evidence type="ECO:0000256" key="11">
    <source>
        <dbReference type="ARBA" id="ARBA00022989"/>
    </source>
</evidence>
<sequence length="481" mass="54111">MIKSLFGKIFTAHIALILIFTLTLGLFLSHVITEYLIESKRDDLYNKGIAAARFLDAAFYNEKVLNELIDGLSELSGSQMFLMDKNGMICAGVEPGPRPREGREIRNGQNHSKHHQKLLEKAKIAFEQNTPCSWIQKTPQNDEDPAISVVIPLKDHPDVALFMRTPIQGLTKTSSAITNLLLSCLIATLVLAAVLAYFVSRNLTKPISDITKAAQNFAKGDYSSRTNAIGTDEIGKLGNTFNAMATSLATIEKNRREFFSDVTHELKTPLAAVQALTESMLDGVINSKEERQRYLSTIVKETNRMNHLINDLLDLARLESLSTDFKNEKLSLKDFTDSLQLKYSSLLEDKNLHFSFFYDKNITHIITDIRYFEQIFANLISNAIRYSFPDTIIKITFARTSQLFQVAVENSGHGIPEKDLPFIWDRFYRVDKSRSRENGGTGLGLSITKQLVERMGGTITAQSTIDDKTTFKFTLPQMKSS</sequence>
<keyword evidence="13 14" id="KW-0472">Membrane</keyword>
<evidence type="ECO:0000313" key="18">
    <source>
        <dbReference type="Proteomes" id="UP001243623"/>
    </source>
</evidence>
<dbReference type="PROSITE" id="PS50109">
    <property type="entry name" value="HIS_KIN"/>
    <property type="match status" value="1"/>
</dbReference>
<dbReference type="PROSITE" id="PS50885">
    <property type="entry name" value="HAMP"/>
    <property type="match status" value="1"/>
</dbReference>
<dbReference type="SUPFAM" id="SSF55874">
    <property type="entry name" value="ATPase domain of HSP90 chaperone/DNA topoisomerase II/histidine kinase"/>
    <property type="match status" value="1"/>
</dbReference>
<dbReference type="PRINTS" id="PR00344">
    <property type="entry name" value="BCTRLSENSOR"/>
</dbReference>
<organism evidence="17 18">
    <name type="scientific">Selenobaculum gibii</name>
    <dbReference type="NCBI Taxonomy" id="3054208"/>
    <lineage>
        <taxon>Bacteria</taxon>
        <taxon>Bacillati</taxon>
        <taxon>Bacillota</taxon>
        <taxon>Negativicutes</taxon>
        <taxon>Selenomonadales</taxon>
        <taxon>Selenomonadaceae</taxon>
        <taxon>Selenobaculum</taxon>
    </lineage>
</organism>
<evidence type="ECO:0000256" key="8">
    <source>
        <dbReference type="ARBA" id="ARBA00022741"/>
    </source>
</evidence>